<dbReference type="Gene3D" id="3.40.50.720">
    <property type="entry name" value="NAD(P)-binding Rossmann-like Domain"/>
    <property type="match status" value="1"/>
</dbReference>
<feature type="binding site" evidence="15">
    <location>
        <position position="225"/>
    </location>
    <ligand>
        <name>NADP(+)</name>
        <dbReference type="ChEBI" id="CHEBI:58349"/>
    </ligand>
</feature>
<evidence type="ECO:0000256" key="10">
    <source>
        <dbReference type="ARBA" id="ARBA00022982"/>
    </source>
</evidence>
<dbReference type="InterPro" id="IPR036188">
    <property type="entry name" value="FAD/NAD-bd_sf"/>
</dbReference>
<evidence type="ECO:0000256" key="2">
    <source>
        <dbReference type="ARBA" id="ARBA00004731"/>
    </source>
</evidence>
<evidence type="ECO:0000256" key="3">
    <source>
        <dbReference type="ARBA" id="ARBA00008312"/>
    </source>
</evidence>
<evidence type="ECO:0000256" key="9">
    <source>
        <dbReference type="ARBA" id="ARBA00022857"/>
    </source>
</evidence>
<dbReference type="Gene3D" id="3.50.50.60">
    <property type="entry name" value="FAD/NAD(P)-binding domain"/>
    <property type="match status" value="1"/>
</dbReference>
<dbReference type="Pfam" id="PF13450">
    <property type="entry name" value="NAD_binding_8"/>
    <property type="match status" value="1"/>
</dbReference>
<evidence type="ECO:0000256" key="8">
    <source>
        <dbReference type="ARBA" id="ARBA00022827"/>
    </source>
</evidence>
<dbReference type="InterPro" id="IPR055275">
    <property type="entry name" value="Ferredox_Rdtase"/>
</dbReference>
<feature type="binding site" evidence="14">
    <location>
        <position position="373"/>
    </location>
    <ligand>
        <name>FAD</name>
        <dbReference type="ChEBI" id="CHEBI:57692"/>
    </ligand>
</feature>
<feature type="binding site" evidence="14">
    <location>
        <position position="98"/>
    </location>
    <ligand>
        <name>FAD</name>
        <dbReference type="ChEBI" id="CHEBI:57692"/>
    </ligand>
</feature>
<comment type="caution">
    <text evidence="16">The sequence shown here is derived from an EMBL/GenBank/DDBJ whole genome shotgun (WGS) entry which is preliminary data.</text>
</comment>
<evidence type="ECO:0000256" key="1">
    <source>
        <dbReference type="ARBA" id="ARBA00001974"/>
    </source>
</evidence>
<evidence type="ECO:0000256" key="12">
    <source>
        <dbReference type="ARBA" id="ARBA00048933"/>
    </source>
</evidence>
<keyword evidence="11 13" id="KW-0560">Oxidoreductase</keyword>
<keyword evidence="6" id="KW-0813">Transport</keyword>
<keyword evidence="7 13" id="KW-0285">Flavoprotein</keyword>
<evidence type="ECO:0000256" key="4">
    <source>
        <dbReference type="ARBA" id="ARBA00013219"/>
    </source>
</evidence>
<proteinExistence type="inferred from homology"/>
<dbReference type="PANTHER" id="PTHR48467:SF1">
    <property type="entry name" value="GLUTAMATE SYNTHASE 1 [NADH], CHLOROPLASTIC-LIKE"/>
    <property type="match status" value="1"/>
</dbReference>
<feature type="binding site" evidence="15">
    <location>
        <position position="380"/>
    </location>
    <ligand>
        <name>NADP(+)</name>
        <dbReference type="ChEBI" id="CHEBI:58349"/>
    </ligand>
</feature>
<dbReference type="SUPFAM" id="SSF51971">
    <property type="entry name" value="Nucleotide-binding domain"/>
    <property type="match status" value="2"/>
</dbReference>
<dbReference type="EC" id="1.18.1.6" evidence="4 13"/>
<evidence type="ECO:0000256" key="11">
    <source>
        <dbReference type="ARBA" id="ARBA00023002"/>
    </source>
</evidence>
<feature type="binding site" evidence="14">
    <location>
        <position position="33"/>
    </location>
    <ligand>
        <name>FAD</name>
        <dbReference type="ChEBI" id="CHEBI:57692"/>
    </ligand>
</feature>
<evidence type="ECO:0000256" key="13">
    <source>
        <dbReference type="PIRNR" id="PIRNR000362"/>
    </source>
</evidence>
<keyword evidence="10" id="KW-0249">Electron transport</keyword>
<dbReference type="AlphaFoldDB" id="A0AAN9T760"/>
<keyword evidence="9 13" id="KW-0521">NADP</keyword>
<protein>
    <recommendedName>
        <fullName evidence="5 13">NADPH:adrenodoxin oxidoreductase, mitochondrial</fullName>
        <ecNumber evidence="4 13">1.18.1.6</ecNumber>
    </recommendedName>
</protein>
<gene>
    <name evidence="16" type="ORF">V9T40_012413</name>
</gene>
<dbReference type="Proteomes" id="UP001367676">
    <property type="component" value="Unassembled WGS sequence"/>
</dbReference>
<dbReference type="GO" id="GO:0016491">
    <property type="term" value="F:oxidoreductase activity"/>
    <property type="evidence" value="ECO:0007669"/>
    <property type="project" value="UniProtKB-KW"/>
</dbReference>
<reference evidence="16 17" key="1">
    <citation type="submission" date="2024-03" db="EMBL/GenBank/DDBJ databases">
        <title>Adaptation during the transition from Ophiocordyceps entomopathogen to insect associate is accompanied by gene loss and intensified selection.</title>
        <authorList>
            <person name="Ward C.M."/>
            <person name="Onetto C.A."/>
            <person name="Borneman A.R."/>
        </authorList>
    </citation>
    <scope>NUCLEOTIDE SEQUENCE [LARGE SCALE GENOMIC DNA]</scope>
    <source>
        <strain evidence="16">AWRI1</strain>
        <tissue evidence="16">Single Adult Female</tissue>
    </source>
</reference>
<keyword evidence="17" id="KW-1185">Reference proteome</keyword>
<evidence type="ECO:0000256" key="5">
    <source>
        <dbReference type="ARBA" id="ARBA00016287"/>
    </source>
</evidence>
<dbReference type="PRINTS" id="PR00419">
    <property type="entry name" value="ADXRDTASE"/>
</dbReference>
<name>A0AAN9T760_9HEMI</name>
<dbReference type="InterPro" id="IPR021163">
    <property type="entry name" value="Ferredox_Rdtase_adrenod"/>
</dbReference>
<organism evidence="16 17">
    <name type="scientific">Parthenolecanium corni</name>
    <dbReference type="NCBI Taxonomy" id="536013"/>
    <lineage>
        <taxon>Eukaryota</taxon>
        <taxon>Metazoa</taxon>
        <taxon>Ecdysozoa</taxon>
        <taxon>Arthropoda</taxon>
        <taxon>Hexapoda</taxon>
        <taxon>Insecta</taxon>
        <taxon>Pterygota</taxon>
        <taxon>Neoptera</taxon>
        <taxon>Paraneoptera</taxon>
        <taxon>Hemiptera</taxon>
        <taxon>Sternorrhyncha</taxon>
        <taxon>Coccoidea</taxon>
        <taxon>Coccidae</taxon>
        <taxon>Parthenolecanium</taxon>
    </lineage>
</organism>
<comment type="similarity">
    <text evidence="3 13">Belongs to the ferredoxin--NADP reductase type 1 family.</text>
</comment>
<keyword evidence="13" id="KW-0496">Mitochondrion</keyword>
<feature type="binding site" evidence="14">
    <location>
        <begin position="380"/>
        <end position="382"/>
    </location>
    <ligand>
        <name>FAD</name>
        <dbReference type="ChEBI" id="CHEBI:57692"/>
    </ligand>
</feature>
<feature type="binding site" evidence="14">
    <location>
        <position position="62"/>
    </location>
    <ligand>
        <name>FAD</name>
        <dbReference type="ChEBI" id="CHEBI:57692"/>
    </ligand>
</feature>
<feature type="binding site" evidence="14">
    <location>
        <position position="54"/>
    </location>
    <ligand>
        <name>FAD</name>
        <dbReference type="ChEBI" id="CHEBI:57692"/>
    </ligand>
</feature>
<evidence type="ECO:0000256" key="14">
    <source>
        <dbReference type="PIRSR" id="PIRSR000362-1"/>
    </source>
</evidence>
<evidence type="ECO:0000256" key="15">
    <source>
        <dbReference type="PIRSR" id="PIRSR000362-2"/>
    </source>
</evidence>
<dbReference type="GO" id="GO:0005739">
    <property type="term" value="C:mitochondrion"/>
    <property type="evidence" value="ECO:0007669"/>
    <property type="project" value="UniProtKB-SubCell"/>
</dbReference>
<accession>A0AAN9T760</accession>
<dbReference type="PANTHER" id="PTHR48467">
    <property type="entry name" value="GLUTAMATE SYNTHASE 1 [NADH], CHLOROPLASTIC-LIKE"/>
    <property type="match status" value="1"/>
</dbReference>
<feature type="binding site" evidence="15">
    <location>
        <begin position="213"/>
        <end position="214"/>
    </location>
    <ligand>
        <name>NADP(+)</name>
        <dbReference type="ChEBI" id="CHEBI:58349"/>
    </ligand>
</feature>
<evidence type="ECO:0000313" key="16">
    <source>
        <dbReference type="EMBL" id="KAK7576127.1"/>
    </source>
</evidence>
<comment type="subcellular location">
    <subcellularLocation>
        <location evidence="13">Mitochondrion</location>
    </subcellularLocation>
</comment>
<comment type="catalytic activity">
    <reaction evidence="12 13">
        <text>2 reduced [adrenodoxin] + NADP(+) + H(+) = 2 oxidized [adrenodoxin] + NADPH</text>
        <dbReference type="Rhea" id="RHEA:42312"/>
        <dbReference type="Rhea" id="RHEA-COMP:9998"/>
        <dbReference type="Rhea" id="RHEA-COMP:9999"/>
        <dbReference type="ChEBI" id="CHEBI:15378"/>
        <dbReference type="ChEBI" id="CHEBI:33737"/>
        <dbReference type="ChEBI" id="CHEBI:33738"/>
        <dbReference type="ChEBI" id="CHEBI:57783"/>
        <dbReference type="ChEBI" id="CHEBI:58349"/>
        <dbReference type="EC" id="1.18.1.6"/>
    </reaction>
</comment>
<sequence length="469" mass="52245">MLKVLSLFQSSTINHKYTSFRKLSICIVGSGPAGFYCAQQLLKILPSSTIDIFEKLPVPFGLVRYGVAPDHAEVKNVINNFSKTASNPRVKFIGNVSLGEHFTLADLKKAYHAVFLSYGADQDVEFHVPGEKLGNIIPARKFVGWYNGLPAEKDIPVNLATETVAIFGQGNVAVDVARILLKSVDELKKTDIAEHALAKLAESKVKNVHLIGRRGPLQVAFTIKELREIVKLPGVQPIIDSRNFQEIHSTLSELPRPRKRLTELLIKTAAESTTKDPCSKKLYISFLRSPKNFVGSEFVEGVELTVNKFKSSSNVPYEEQKFEPTDKTEHFPTELIFKSIGYKSSIVDPEIPFYRPNCIGNTRVSPGVYSAGWVCTGPTGVILSTMNNAFNTANLILEDMKNNVILSEAKKPGSEYILSLLKSQNIRTVDWEGWKKIDEVEISRGKERSKPREKIVDIEEMVDIGGCNY</sequence>
<comment type="pathway">
    <text evidence="2">Steroid metabolism; cholesterol metabolism.</text>
</comment>
<dbReference type="PIRSF" id="PIRSF000362">
    <property type="entry name" value="FNR"/>
    <property type="match status" value="1"/>
</dbReference>
<feature type="binding site" evidence="15">
    <location>
        <begin position="169"/>
        <end position="172"/>
    </location>
    <ligand>
        <name>NADP(+)</name>
        <dbReference type="ChEBI" id="CHEBI:58349"/>
    </ligand>
</feature>
<evidence type="ECO:0000256" key="6">
    <source>
        <dbReference type="ARBA" id="ARBA00022448"/>
    </source>
</evidence>
<dbReference type="FunFam" id="3.50.50.60:FF:000229">
    <property type="entry name" value="NADPH:adrenodoxin oxidoreductase, mitochondrial"/>
    <property type="match status" value="1"/>
</dbReference>
<evidence type="ECO:0000256" key="7">
    <source>
        <dbReference type="ARBA" id="ARBA00022630"/>
    </source>
</evidence>
<evidence type="ECO:0000313" key="17">
    <source>
        <dbReference type="Proteomes" id="UP001367676"/>
    </source>
</evidence>
<dbReference type="EMBL" id="JBBCAQ010000036">
    <property type="protein sequence ID" value="KAK7576127.1"/>
    <property type="molecule type" value="Genomic_DNA"/>
</dbReference>
<keyword evidence="8 13" id="KW-0274">FAD</keyword>
<comment type="cofactor">
    <cofactor evidence="1 13 14">
        <name>FAD</name>
        <dbReference type="ChEBI" id="CHEBI:57692"/>
    </cofactor>
</comment>